<sequence>MSFLVRQIALKANGDEIVRARRVDGDEMTIGRDPTCGVQLPDLAVELKSAVVTQLDETHLMVESLTDHPFEVDGKKVMRSELDVTRGPELAFGGHRIVLSQDPRSRFPTFTVRRLSTVANSAKERETGGLYTLAGLVPGKRMSAWAIALVVLAAFLAWPIYSYATYEPLALHKNQMRPAGFHPDKMWESGKLSLAHQGLENDCQACHVEKFVAVRDNACLTCHQEDAHQHIADRPGMPAVERLTMARGEPRGFAGFQRAVATTFNKPAGRCVECHTEHEGAGAMPPTQQRFCTDCHDGLKSRLPDTKIPDAADFGTAHPQFMPAVIVDSAGAKPLVQRTLLTANTREFSGIKFTHAQHLSTTNGIAQMVHRRPQEFPGQSGLECQNCHQKDPTGTWFKPVVMEESCQTCHSLTFDQIGGTFRTLRHGEPAMVVADLRAFFRSGAPVRPINLNGMARRRPGDAAQAGTAADYARAVRFYPVRADQAIAQVFSKGGACYDCHTVTAGPASTGGFAIKNVAQTLRYYKKGWFTHDKHTKFECADCHVKAETSNDSTELLVPGIDGKGGCRTCHVGEGGAHLASVQQPVKSGCAMCHDYHADDGAPWMSRQPASRRAAADGPRTVSDRSATRVSLR</sequence>
<feature type="region of interest" description="Disordered" evidence="2">
    <location>
        <begin position="610"/>
        <end position="632"/>
    </location>
</feature>
<keyword evidence="3" id="KW-0812">Transmembrane</keyword>
<evidence type="ECO:0000256" key="3">
    <source>
        <dbReference type="SAM" id="Phobius"/>
    </source>
</evidence>
<comment type="caution">
    <text evidence="5">The sequence shown here is derived from an EMBL/GenBank/DDBJ whole genome shotgun (WGS) entry which is preliminary data.</text>
</comment>
<keyword evidence="3" id="KW-0472">Membrane</keyword>
<protein>
    <submittedName>
        <fullName evidence="5">Cytochrome c3 family protein</fullName>
    </submittedName>
</protein>
<dbReference type="Proteomes" id="UP001595828">
    <property type="component" value="Unassembled WGS sequence"/>
</dbReference>
<evidence type="ECO:0000313" key="6">
    <source>
        <dbReference type="Proteomes" id="UP001595828"/>
    </source>
</evidence>
<dbReference type="InterPro" id="IPR029467">
    <property type="entry name" value="Cyt_c7-like"/>
</dbReference>
<evidence type="ECO:0000313" key="5">
    <source>
        <dbReference type="EMBL" id="MFC4293713.1"/>
    </source>
</evidence>
<evidence type="ECO:0000256" key="1">
    <source>
        <dbReference type="ARBA" id="ARBA00022729"/>
    </source>
</evidence>
<accession>A0ABV8RJY3</accession>
<reference evidence="6" key="1">
    <citation type="journal article" date="2019" name="Int. J. Syst. Evol. Microbiol.">
        <title>The Global Catalogue of Microorganisms (GCM) 10K type strain sequencing project: providing services to taxonomists for standard genome sequencing and annotation.</title>
        <authorList>
            <consortium name="The Broad Institute Genomics Platform"/>
            <consortium name="The Broad Institute Genome Sequencing Center for Infectious Disease"/>
            <person name="Wu L."/>
            <person name="Ma J."/>
        </authorList>
    </citation>
    <scope>NUCLEOTIDE SEQUENCE [LARGE SCALE GENOMIC DNA]</scope>
    <source>
        <strain evidence="6">CGMCC 1.12989</strain>
    </source>
</reference>
<dbReference type="PANTHER" id="PTHR35038">
    <property type="entry name" value="DISSIMILATORY SULFITE REDUCTASE SIRA"/>
    <property type="match status" value="1"/>
</dbReference>
<evidence type="ECO:0000259" key="4">
    <source>
        <dbReference type="Pfam" id="PF14522"/>
    </source>
</evidence>
<dbReference type="EMBL" id="JBHSDR010000003">
    <property type="protein sequence ID" value="MFC4293713.1"/>
    <property type="molecule type" value="Genomic_DNA"/>
</dbReference>
<dbReference type="InterPro" id="IPR008984">
    <property type="entry name" value="SMAD_FHA_dom_sf"/>
</dbReference>
<gene>
    <name evidence="5" type="ORF">ACFO0A_01430</name>
</gene>
<dbReference type="RefSeq" id="WP_379537202.1">
    <property type="nucleotide sequence ID" value="NZ_JBHSDR010000003.1"/>
</dbReference>
<dbReference type="InterPro" id="IPR051829">
    <property type="entry name" value="Multiheme_Cytochr_ET"/>
</dbReference>
<proteinExistence type="predicted"/>
<feature type="domain" description="Cytochrome c7-like" evidence="4">
    <location>
        <begin position="528"/>
        <end position="594"/>
    </location>
</feature>
<keyword evidence="6" id="KW-1185">Reference proteome</keyword>
<name>A0ABV8RJY3_9SPHN</name>
<dbReference type="Pfam" id="PF14522">
    <property type="entry name" value="Cytochrome_C7"/>
    <property type="match status" value="1"/>
</dbReference>
<dbReference type="Gene3D" id="3.90.10.10">
    <property type="entry name" value="Cytochrome C3"/>
    <property type="match status" value="3"/>
</dbReference>
<dbReference type="CDD" id="cd08168">
    <property type="entry name" value="Cytochrom_C3"/>
    <property type="match status" value="1"/>
</dbReference>
<evidence type="ECO:0000256" key="2">
    <source>
        <dbReference type="SAM" id="MobiDB-lite"/>
    </source>
</evidence>
<dbReference type="SUPFAM" id="SSF49879">
    <property type="entry name" value="SMAD/FHA domain"/>
    <property type="match status" value="1"/>
</dbReference>
<keyword evidence="3" id="KW-1133">Transmembrane helix</keyword>
<keyword evidence="1" id="KW-0732">Signal</keyword>
<feature type="transmembrane region" description="Helical" evidence="3">
    <location>
        <begin position="144"/>
        <end position="164"/>
    </location>
</feature>
<dbReference type="Gene3D" id="2.60.200.20">
    <property type="match status" value="1"/>
</dbReference>
<organism evidence="5 6">
    <name type="scientific">Novosphingobium tardum</name>
    <dbReference type="NCBI Taxonomy" id="1538021"/>
    <lineage>
        <taxon>Bacteria</taxon>
        <taxon>Pseudomonadati</taxon>
        <taxon>Pseudomonadota</taxon>
        <taxon>Alphaproteobacteria</taxon>
        <taxon>Sphingomonadales</taxon>
        <taxon>Sphingomonadaceae</taxon>
        <taxon>Novosphingobium</taxon>
    </lineage>
</organism>
<dbReference type="SUPFAM" id="SSF48695">
    <property type="entry name" value="Multiheme cytochromes"/>
    <property type="match status" value="2"/>
</dbReference>
<dbReference type="CDD" id="cd00060">
    <property type="entry name" value="FHA"/>
    <property type="match status" value="1"/>
</dbReference>
<dbReference type="InterPro" id="IPR036280">
    <property type="entry name" value="Multihaem_cyt_sf"/>
</dbReference>